<dbReference type="AlphaFoldDB" id="A0A158SVS7"/>
<gene>
    <name evidence="1" type="ORF">NTHI1209_00574</name>
</gene>
<reference evidence="1 2" key="1">
    <citation type="submission" date="2014-05" db="EMBL/GenBank/DDBJ databases">
        <title>Methylome analysis of the phasevarions of Haemophilus influenzae.</title>
        <authorList>
            <person name="Atack J.M."/>
            <person name="Fox K.L."/>
            <person name="Power P.M."/>
            <person name="Clark T."/>
            <person name="Jurcisek J."/>
            <person name="Korlach J."/>
            <person name="Bakaletz L.O."/>
            <person name="Jennings M.P."/>
        </authorList>
    </citation>
    <scope>NUCLEOTIDE SEQUENCE [LARGE SCALE GENOMIC DNA]</scope>
    <source>
        <strain evidence="1 2">1209</strain>
    </source>
</reference>
<dbReference type="EMBL" id="JMQP01000002">
    <property type="protein sequence ID" value="KIS34971.1"/>
    <property type="molecule type" value="Genomic_DNA"/>
</dbReference>
<evidence type="ECO:0000313" key="1">
    <source>
        <dbReference type="EMBL" id="KIS34971.1"/>
    </source>
</evidence>
<name>A0A158SVS7_HAEIF</name>
<protein>
    <submittedName>
        <fullName evidence="1">Uncharacterized protein</fullName>
    </submittedName>
</protein>
<dbReference type="PATRIC" id="fig|727.582.peg.516"/>
<sequence>MIIILKIKAVLYRLNLFKATTYLFLSILKDKLDQAQTLAFCE</sequence>
<organism evidence="1 2">
    <name type="scientific">Haemophilus influenzae</name>
    <dbReference type="NCBI Taxonomy" id="727"/>
    <lineage>
        <taxon>Bacteria</taxon>
        <taxon>Pseudomonadati</taxon>
        <taxon>Pseudomonadota</taxon>
        <taxon>Gammaproteobacteria</taxon>
        <taxon>Pasteurellales</taxon>
        <taxon>Pasteurellaceae</taxon>
        <taxon>Haemophilus</taxon>
    </lineage>
</organism>
<comment type="caution">
    <text evidence="1">The sequence shown here is derived from an EMBL/GenBank/DDBJ whole genome shotgun (WGS) entry which is preliminary data.</text>
</comment>
<proteinExistence type="predicted"/>
<evidence type="ECO:0000313" key="2">
    <source>
        <dbReference type="Proteomes" id="UP000050700"/>
    </source>
</evidence>
<accession>A0A158SVS7</accession>
<dbReference type="Proteomes" id="UP000050700">
    <property type="component" value="Unassembled WGS sequence"/>
</dbReference>